<feature type="domain" description="DDE Tnp4" evidence="8">
    <location>
        <begin position="209"/>
        <end position="369"/>
    </location>
</feature>
<dbReference type="GO" id="GO:0004518">
    <property type="term" value="F:nuclease activity"/>
    <property type="evidence" value="ECO:0007669"/>
    <property type="project" value="UniProtKB-KW"/>
</dbReference>
<dbReference type="AlphaFoldDB" id="A0AAN7V0Q1"/>
<keyword evidence="6" id="KW-0378">Hydrolase</keyword>
<dbReference type="InterPro" id="IPR027806">
    <property type="entry name" value="HARBI1_dom"/>
</dbReference>
<keyword evidence="5" id="KW-0479">Metal-binding</keyword>
<keyword evidence="4" id="KW-0540">Nuclease</keyword>
<proteinExistence type="inferred from homology"/>
<comment type="caution">
    <text evidence="9">The sequence shown here is derived from an EMBL/GenBank/DDBJ whole genome shotgun (WGS) entry which is preliminary data.</text>
</comment>
<protein>
    <recommendedName>
        <fullName evidence="8">DDE Tnp4 domain-containing protein</fullName>
    </recommendedName>
</protein>
<keyword evidence="7" id="KW-0539">Nucleus</keyword>
<gene>
    <name evidence="9" type="ORF">RI129_011744</name>
</gene>
<dbReference type="GO" id="GO:0005634">
    <property type="term" value="C:nucleus"/>
    <property type="evidence" value="ECO:0007669"/>
    <property type="project" value="UniProtKB-SubCell"/>
</dbReference>
<dbReference type="InterPro" id="IPR045249">
    <property type="entry name" value="HARBI1-like"/>
</dbReference>
<organism evidence="9 10">
    <name type="scientific">Pyrocoelia pectoralis</name>
    <dbReference type="NCBI Taxonomy" id="417401"/>
    <lineage>
        <taxon>Eukaryota</taxon>
        <taxon>Metazoa</taxon>
        <taxon>Ecdysozoa</taxon>
        <taxon>Arthropoda</taxon>
        <taxon>Hexapoda</taxon>
        <taxon>Insecta</taxon>
        <taxon>Pterygota</taxon>
        <taxon>Neoptera</taxon>
        <taxon>Endopterygota</taxon>
        <taxon>Coleoptera</taxon>
        <taxon>Polyphaga</taxon>
        <taxon>Elateriformia</taxon>
        <taxon>Elateroidea</taxon>
        <taxon>Lampyridae</taxon>
        <taxon>Lampyrinae</taxon>
        <taxon>Pyrocoelia</taxon>
    </lineage>
</organism>
<accession>A0AAN7V0Q1</accession>
<sequence length="423" mass="48814">MEVAVSYSSNSHAKFVVYNALDFKSIACWQATSHFRMRHLHISLKFSCKKLKYSKMNRALFVAINNLEQNENAVRRNRFYRRMDAFDMPENQFIKHFRLSKPLVRDLILRVSRHIPAPTRRSAIDVQTKVLLALNFFATGSYQLPVGSNIYLGVKQSSVSRSLAEVVEALNQQDIFSEWVSFPRNVAELTRIRAGFFEKYNFPGVIGCIDCTHVAIVPPKKDDLEYPEYLYVNRKRYHSINVQLICDSDLKILHVNARFPGSTNDAYIWRNCAIEPLMRQLQNNIPNSYFLLGDSGYPLRPWLLTPIQNAAAGSAEENYNMHQTRARATIERCNGVLKMRFRCLLKHRVLHYTPEKCSKIINACVILHNMCIANNVPLMNENDDEFDMGIIGHPLQNNVIAGNNPDLVAGRELQRRLVQNYFR</sequence>
<dbReference type="GO" id="GO:0016787">
    <property type="term" value="F:hydrolase activity"/>
    <property type="evidence" value="ECO:0007669"/>
    <property type="project" value="UniProtKB-KW"/>
</dbReference>
<evidence type="ECO:0000256" key="1">
    <source>
        <dbReference type="ARBA" id="ARBA00001968"/>
    </source>
</evidence>
<evidence type="ECO:0000256" key="5">
    <source>
        <dbReference type="ARBA" id="ARBA00022723"/>
    </source>
</evidence>
<evidence type="ECO:0000313" key="9">
    <source>
        <dbReference type="EMBL" id="KAK5639252.1"/>
    </source>
</evidence>
<evidence type="ECO:0000256" key="3">
    <source>
        <dbReference type="ARBA" id="ARBA00006958"/>
    </source>
</evidence>
<dbReference type="Proteomes" id="UP001329430">
    <property type="component" value="Chromosome 9"/>
</dbReference>
<evidence type="ECO:0000256" key="6">
    <source>
        <dbReference type="ARBA" id="ARBA00022801"/>
    </source>
</evidence>
<dbReference type="PANTHER" id="PTHR22930">
    <property type="match status" value="1"/>
</dbReference>
<keyword evidence="10" id="KW-1185">Reference proteome</keyword>
<dbReference type="EMBL" id="JAVRBK010000009">
    <property type="protein sequence ID" value="KAK5639252.1"/>
    <property type="molecule type" value="Genomic_DNA"/>
</dbReference>
<name>A0AAN7V0Q1_9COLE</name>
<comment type="subcellular location">
    <subcellularLocation>
        <location evidence="2">Nucleus</location>
    </subcellularLocation>
</comment>
<evidence type="ECO:0000256" key="4">
    <source>
        <dbReference type="ARBA" id="ARBA00022722"/>
    </source>
</evidence>
<comment type="cofactor">
    <cofactor evidence="1">
        <name>a divalent metal cation</name>
        <dbReference type="ChEBI" id="CHEBI:60240"/>
    </cofactor>
</comment>
<reference evidence="9 10" key="1">
    <citation type="journal article" date="2024" name="Insects">
        <title>An Improved Chromosome-Level Genome Assembly of the Firefly Pyrocoelia pectoralis.</title>
        <authorList>
            <person name="Fu X."/>
            <person name="Meyer-Rochow V.B."/>
            <person name="Ballantyne L."/>
            <person name="Zhu X."/>
        </authorList>
    </citation>
    <scope>NUCLEOTIDE SEQUENCE [LARGE SCALE GENOMIC DNA]</scope>
    <source>
        <strain evidence="9">XCY_ONT2</strain>
    </source>
</reference>
<dbReference type="PANTHER" id="PTHR22930:SF289">
    <property type="entry name" value="DDE TNP4 DOMAIN-CONTAINING PROTEIN-RELATED"/>
    <property type="match status" value="1"/>
</dbReference>
<dbReference type="GO" id="GO:0046872">
    <property type="term" value="F:metal ion binding"/>
    <property type="evidence" value="ECO:0007669"/>
    <property type="project" value="UniProtKB-KW"/>
</dbReference>
<comment type="similarity">
    <text evidence="3">Belongs to the HARBI1 family.</text>
</comment>
<dbReference type="Pfam" id="PF13359">
    <property type="entry name" value="DDE_Tnp_4"/>
    <property type="match status" value="1"/>
</dbReference>
<evidence type="ECO:0000256" key="7">
    <source>
        <dbReference type="ARBA" id="ARBA00023242"/>
    </source>
</evidence>
<evidence type="ECO:0000313" key="10">
    <source>
        <dbReference type="Proteomes" id="UP001329430"/>
    </source>
</evidence>
<evidence type="ECO:0000259" key="8">
    <source>
        <dbReference type="Pfam" id="PF13359"/>
    </source>
</evidence>
<evidence type="ECO:0000256" key="2">
    <source>
        <dbReference type="ARBA" id="ARBA00004123"/>
    </source>
</evidence>